<dbReference type="PROSITE" id="PS50011">
    <property type="entry name" value="PROTEIN_KINASE_DOM"/>
    <property type="match status" value="1"/>
</dbReference>
<name>A0A1W0WA34_HYPEX</name>
<keyword evidence="4" id="KW-0808">Transferase</keyword>
<dbReference type="PANTHER" id="PTHR44329:SF57">
    <property type="entry name" value="INTEGRIN-LINKED PROTEIN KINASE"/>
    <property type="match status" value="1"/>
</dbReference>
<dbReference type="GO" id="GO:0007229">
    <property type="term" value="P:integrin-mediated signaling pathway"/>
    <property type="evidence" value="ECO:0007669"/>
    <property type="project" value="UniProtKB-KW"/>
</dbReference>
<feature type="repeat" description="ANK" evidence="2">
    <location>
        <begin position="116"/>
        <end position="148"/>
    </location>
</feature>
<dbReference type="Gene3D" id="3.30.200.20">
    <property type="entry name" value="Phosphorylase Kinase, domain 1"/>
    <property type="match status" value="1"/>
</dbReference>
<dbReference type="GO" id="GO:0005524">
    <property type="term" value="F:ATP binding"/>
    <property type="evidence" value="ECO:0007669"/>
    <property type="project" value="InterPro"/>
</dbReference>
<dbReference type="PANTHER" id="PTHR44329">
    <property type="entry name" value="SERINE/THREONINE-PROTEIN KINASE TNNI3K-RELATED"/>
    <property type="match status" value="1"/>
</dbReference>
<protein>
    <submittedName>
        <fullName evidence="4">Integrin-linked protein kinase-like protein pat-4</fullName>
    </submittedName>
</protein>
<organism evidence="4 5">
    <name type="scientific">Hypsibius exemplaris</name>
    <name type="common">Freshwater tardigrade</name>
    <dbReference type="NCBI Taxonomy" id="2072580"/>
    <lineage>
        <taxon>Eukaryota</taxon>
        <taxon>Metazoa</taxon>
        <taxon>Ecdysozoa</taxon>
        <taxon>Tardigrada</taxon>
        <taxon>Eutardigrada</taxon>
        <taxon>Parachela</taxon>
        <taxon>Hypsibioidea</taxon>
        <taxon>Hypsibiidae</taxon>
        <taxon>Hypsibius</taxon>
    </lineage>
</organism>
<accession>A0A1W0WA34</accession>
<dbReference type="InterPro" id="IPR000719">
    <property type="entry name" value="Prot_kinase_dom"/>
</dbReference>
<dbReference type="InterPro" id="IPR051681">
    <property type="entry name" value="Ser/Thr_Kinases-Pseudokinases"/>
</dbReference>
<dbReference type="GO" id="GO:0034446">
    <property type="term" value="P:substrate adhesion-dependent cell spreading"/>
    <property type="evidence" value="ECO:0007669"/>
    <property type="project" value="TreeGrafter"/>
</dbReference>
<dbReference type="Proteomes" id="UP000192578">
    <property type="component" value="Unassembled WGS sequence"/>
</dbReference>
<reference evidence="5" key="1">
    <citation type="submission" date="2017-01" db="EMBL/GenBank/DDBJ databases">
        <title>Comparative genomics of anhydrobiosis in the tardigrade Hypsibius dujardini.</title>
        <authorList>
            <person name="Yoshida Y."/>
            <person name="Koutsovoulos G."/>
            <person name="Laetsch D."/>
            <person name="Stevens L."/>
            <person name="Kumar S."/>
            <person name="Horikawa D."/>
            <person name="Ishino K."/>
            <person name="Komine S."/>
            <person name="Tomita M."/>
            <person name="Blaxter M."/>
            <person name="Arakawa K."/>
        </authorList>
    </citation>
    <scope>NUCLEOTIDE SEQUENCE [LARGE SCALE GENOMIC DNA]</scope>
    <source>
        <strain evidence="5">Z151</strain>
    </source>
</reference>
<keyword evidence="2" id="KW-0040">ANK repeat</keyword>
<dbReference type="GO" id="GO:0005925">
    <property type="term" value="C:focal adhesion"/>
    <property type="evidence" value="ECO:0007669"/>
    <property type="project" value="TreeGrafter"/>
</dbReference>
<proteinExistence type="inferred from homology"/>
<dbReference type="SUPFAM" id="SSF48403">
    <property type="entry name" value="Ankyrin repeat"/>
    <property type="match status" value="1"/>
</dbReference>
<dbReference type="PROSITE" id="PS50088">
    <property type="entry name" value="ANK_REPEAT"/>
    <property type="match status" value="3"/>
</dbReference>
<dbReference type="FunFam" id="3.30.200.20:FF:000245">
    <property type="entry name" value="Integrin-linked protein kinase"/>
    <property type="match status" value="1"/>
</dbReference>
<dbReference type="GO" id="GO:0004674">
    <property type="term" value="F:protein serine/threonine kinase activity"/>
    <property type="evidence" value="ECO:0007669"/>
    <property type="project" value="TreeGrafter"/>
</dbReference>
<keyword evidence="5" id="KW-1185">Reference proteome</keyword>
<dbReference type="OrthoDB" id="6718656at2759"/>
<dbReference type="Pfam" id="PF07714">
    <property type="entry name" value="PK_Tyr_Ser-Thr"/>
    <property type="match status" value="1"/>
</dbReference>
<evidence type="ECO:0000313" key="4">
    <source>
        <dbReference type="EMBL" id="OQV12065.1"/>
    </source>
</evidence>
<comment type="similarity">
    <text evidence="1">Belongs to the protein kinase superfamily. TKL Ser/Thr protein kinase family.</text>
</comment>
<dbReference type="Pfam" id="PF00023">
    <property type="entry name" value="Ank"/>
    <property type="match status" value="1"/>
</dbReference>
<dbReference type="Gene3D" id="1.10.510.10">
    <property type="entry name" value="Transferase(Phosphotransferase) domain 1"/>
    <property type="match status" value="1"/>
</dbReference>
<evidence type="ECO:0000259" key="3">
    <source>
        <dbReference type="PROSITE" id="PS50011"/>
    </source>
</evidence>
<evidence type="ECO:0000256" key="1">
    <source>
        <dbReference type="ARBA" id="ARBA00005843"/>
    </source>
</evidence>
<keyword evidence="4" id="KW-0418">Kinase</keyword>
<dbReference type="SUPFAM" id="SSF56112">
    <property type="entry name" value="Protein kinase-like (PK-like)"/>
    <property type="match status" value="1"/>
</dbReference>
<feature type="repeat" description="ANK" evidence="2">
    <location>
        <begin position="50"/>
        <end position="82"/>
    </location>
</feature>
<dbReference type="AlphaFoldDB" id="A0A1W0WA34"/>
<dbReference type="InterPro" id="IPR001245">
    <property type="entry name" value="Ser-Thr/Tyr_kinase_cat_dom"/>
</dbReference>
<evidence type="ECO:0000256" key="2">
    <source>
        <dbReference type="PROSITE-ProRule" id="PRU00023"/>
    </source>
</evidence>
<feature type="domain" description="Protein kinase" evidence="3">
    <location>
        <begin position="216"/>
        <end position="472"/>
    </location>
</feature>
<sequence length="472" mass="54161">MTFEQLKTVIRVQTTQGMEDVYQWCREGNAFQIRVWLDDTEHDMNLGDDHGFSLLHWGAKEGHVAVVDMLLSRGARINQTNMGDDTPLHLAAAHGHRDIVQKLLRNKADVNFVNEHGNTALHYACFFGFDQIAEDLIQHGAQLTVCNKYGDTPLDKCRRPRYREQLEDYGRQLGLDMRKIAYKQDHSSMSTRMRTKTLDRSLSRQSAITGLDIHNLQLTLKLATVPSGETWKGRYQGKEVVTKVLRIREVTPRVPRDFNEEYPKHRIFSHPNILGVLGGFSQPPNLYIVSEYMPNGTLYDILHRESRVVVDQLQAIRFALDIARGMSFLHSLNPVVKRFYLNSKHVMIDEDLTARLSMADAKFSFQDKGKLYHPAWTAPEALQRRPEDSNVKSADMWSFAVVLWELQTRQVPFSELSPMEIGMRVALEGMRLTTPPGVSHHIARLISICMNENPGKRPSFEMVLPIIEKMQR</sequence>
<dbReference type="InterPro" id="IPR011009">
    <property type="entry name" value="Kinase-like_dom_sf"/>
</dbReference>
<comment type="caution">
    <text evidence="4">The sequence shown here is derived from an EMBL/GenBank/DDBJ whole genome shotgun (WGS) entry which is preliminary data.</text>
</comment>
<evidence type="ECO:0000313" key="5">
    <source>
        <dbReference type="Proteomes" id="UP000192578"/>
    </source>
</evidence>
<dbReference type="PIRSF" id="PIRSF000654">
    <property type="entry name" value="Integrin-linked_kinase"/>
    <property type="match status" value="1"/>
</dbReference>
<dbReference type="GO" id="GO:0007160">
    <property type="term" value="P:cell-matrix adhesion"/>
    <property type="evidence" value="ECO:0007669"/>
    <property type="project" value="TreeGrafter"/>
</dbReference>
<dbReference type="FunFam" id="1.25.40.20:FF:000050">
    <property type="entry name" value="integrin-linked protein kinase"/>
    <property type="match status" value="1"/>
</dbReference>
<dbReference type="InterPro" id="IPR002110">
    <property type="entry name" value="Ankyrin_rpt"/>
</dbReference>
<gene>
    <name evidence="4" type="ORF">BV898_13626</name>
</gene>
<keyword evidence="4" id="KW-0401">Integrin</keyword>
<dbReference type="PROSITE" id="PS50297">
    <property type="entry name" value="ANK_REP_REGION"/>
    <property type="match status" value="3"/>
</dbReference>
<dbReference type="Pfam" id="PF12796">
    <property type="entry name" value="Ank_2"/>
    <property type="match status" value="1"/>
</dbReference>
<dbReference type="InterPro" id="IPR036770">
    <property type="entry name" value="Ankyrin_rpt-contain_sf"/>
</dbReference>
<dbReference type="SMART" id="SM00248">
    <property type="entry name" value="ANK"/>
    <property type="match status" value="3"/>
</dbReference>
<feature type="repeat" description="ANK" evidence="2">
    <location>
        <begin position="83"/>
        <end position="115"/>
    </location>
</feature>
<dbReference type="Gene3D" id="1.25.40.20">
    <property type="entry name" value="Ankyrin repeat-containing domain"/>
    <property type="match status" value="1"/>
</dbReference>
<dbReference type="GO" id="GO:0001725">
    <property type="term" value="C:stress fiber"/>
    <property type="evidence" value="ECO:0007669"/>
    <property type="project" value="TreeGrafter"/>
</dbReference>
<dbReference type="EMBL" id="MTYJ01000154">
    <property type="protein sequence ID" value="OQV12065.1"/>
    <property type="molecule type" value="Genomic_DNA"/>
</dbReference>